<dbReference type="PROSITE" id="PS51257">
    <property type="entry name" value="PROKAR_LIPOPROTEIN"/>
    <property type="match status" value="1"/>
</dbReference>
<dbReference type="Proteomes" id="UP000053244">
    <property type="component" value="Unassembled WGS sequence"/>
</dbReference>
<keyword evidence="5" id="KW-1185">Reference proteome</keyword>
<sequence>MEELVRTLRSAKALLAPIVVATLLGSAACSGASSTSTDQGAPPPKASENQINPKSRDLLKDGGTFTWATSGFPANFNYYELDGTDIDASNVMLSMLPQLYTYEADASPVWNKNYLASEPVLTTDPKQVVTFELNPKAAWDDGTPITWEDLYWQWKSTSGTDKAYNISASNGYENIESIVKGKDDREAIVTFKTKFADWKSLFVPFYPASTNKDAKVFNEGWAKQPLTTTAGPFKFASVDATAKTITVVRNDKWWGDPAKLDKIVYRAIEPDAQVDALANGEIDFVDIGSNVDSYQRALKISTAEIRQAAGPNFRHLTINGTSATLSDVKVRQAIAEAIDRTAIAKALLGPLGITPSALNNHIFMSNQAGYQDNTGDVGKYDLEKAKAGLDAAGWKLNGDVRQKDGKNLEINFVIPTGAKASQQESQLVQNMLALAGVKVKINSVPIDDFFDKYVTPGNFDMTVFAWIGTQFPVSSSKSIYVNPVKNAKGELDIQQNYARVGSAELDKSFDDATAELDPAKAATLANQADAQIWQEVHSLALYQRPELIATKKDLANFGAKGFASVAYENIGFVK</sequence>
<reference evidence="4 5" key="1">
    <citation type="submission" date="2015-10" db="EMBL/GenBank/DDBJ databases">
        <authorList>
            <person name="Gilbert D.G."/>
        </authorList>
    </citation>
    <scope>NUCLEOTIDE SEQUENCE [LARGE SCALE GENOMIC DNA]</scope>
    <source>
        <strain evidence="4 5">NRRL B-16712</strain>
    </source>
</reference>
<evidence type="ECO:0000313" key="5">
    <source>
        <dbReference type="Proteomes" id="UP000053244"/>
    </source>
</evidence>
<dbReference type="GO" id="GO:0043190">
    <property type="term" value="C:ATP-binding cassette (ABC) transporter complex"/>
    <property type="evidence" value="ECO:0007669"/>
    <property type="project" value="InterPro"/>
</dbReference>
<feature type="chain" id="PRO_5007055713" description="Solute-binding protein family 5 domain-containing protein" evidence="2">
    <location>
        <begin position="33"/>
        <end position="574"/>
    </location>
</feature>
<dbReference type="CDD" id="cd08501">
    <property type="entry name" value="PBP2_Lpqw"/>
    <property type="match status" value="1"/>
</dbReference>
<protein>
    <recommendedName>
        <fullName evidence="3">Solute-binding protein family 5 domain-containing protein</fullName>
    </recommendedName>
</protein>
<accession>A0A0X3VAG3</accession>
<dbReference type="Pfam" id="PF00496">
    <property type="entry name" value="SBP_bac_5"/>
    <property type="match status" value="1"/>
</dbReference>
<feature type="signal peptide" evidence="2">
    <location>
        <begin position="1"/>
        <end position="32"/>
    </location>
</feature>
<feature type="domain" description="Solute-binding protein family 5" evidence="3">
    <location>
        <begin position="115"/>
        <end position="475"/>
    </location>
</feature>
<comment type="caution">
    <text evidence="4">The sequence shown here is derived from an EMBL/GenBank/DDBJ whole genome shotgun (WGS) entry which is preliminary data.</text>
</comment>
<dbReference type="GO" id="GO:1904680">
    <property type="term" value="F:peptide transmembrane transporter activity"/>
    <property type="evidence" value="ECO:0007669"/>
    <property type="project" value="TreeGrafter"/>
</dbReference>
<feature type="region of interest" description="Disordered" evidence="1">
    <location>
        <begin position="32"/>
        <end position="55"/>
    </location>
</feature>
<evidence type="ECO:0000259" key="3">
    <source>
        <dbReference type="Pfam" id="PF00496"/>
    </source>
</evidence>
<dbReference type="SUPFAM" id="SSF53850">
    <property type="entry name" value="Periplasmic binding protein-like II"/>
    <property type="match status" value="1"/>
</dbReference>
<organism evidence="4 5">
    <name type="scientific">Actinoplanes awajinensis subsp. mycoplanecinus</name>
    <dbReference type="NCBI Taxonomy" id="135947"/>
    <lineage>
        <taxon>Bacteria</taxon>
        <taxon>Bacillati</taxon>
        <taxon>Actinomycetota</taxon>
        <taxon>Actinomycetes</taxon>
        <taxon>Micromonosporales</taxon>
        <taxon>Micromonosporaceae</taxon>
        <taxon>Actinoplanes</taxon>
    </lineage>
</organism>
<dbReference type="GO" id="GO:0015833">
    <property type="term" value="P:peptide transport"/>
    <property type="evidence" value="ECO:0007669"/>
    <property type="project" value="TreeGrafter"/>
</dbReference>
<dbReference type="Gene3D" id="3.40.190.10">
    <property type="entry name" value="Periplasmic binding protein-like II"/>
    <property type="match status" value="1"/>
</dbReference>
<dbReference type="PANTHER" id="PTHR30290:SF65">
    <property type="entry name" value="MONOACYL PHOSPHATIDYLINOSITOL TETRAMANNOSIDE-BINDING PROTEIN LPQW-RELATED"/>
    <property type="match status" value="1"/>
</dbReference>
<dbReference type="GO" id="GO:0042597">
    <property type="term" value="C:periplasmic space"/>
    <property type="evidence" value="ECO:0007669"/>
    <property type="project" value="UniProtKB-ARBA"/>
</dbReference>
<evidence type="ECO:0000256" key="1">
    <source>
        <dbReference type="SAM" id="MobiDB-lite"/>
    </source>
</evidence>
<dbReference type="InterPro" id="IPR039424">
    <property type="entry name" value="SBP_5"/>
</dbReference>
<gene>
    <name evidence="4" type="ORF">ADL15_03175</name>
</gene>
<evidence type="ECO:0000256" key="2">
    <source>
        <dbReference type="SAM" id="SignalP"/>
    </source>
</evidence>
<evidence type="ECO:0000313" key="4">
    <source>
        <dbReference type="EMBL" id="KUL41688.1"/>
    </source>
</evidence>
<proteinExistence type="predicted"/>
<keyword evidence="2" id="KW-0732">Signal</keyword>
<dbReference type="PIRSF" id="PIRSF002741">
    <property type="entry name" value="MppA"/>
    <property type="match status" value="1"/>
</dbReference>
<dbReference type="InterPro" id="IPR030678">
    <property type="entry name" value="Peptide/Ni-bd"/>
</dbReference>
<dbReference type="InterPro" id="IPR000914">
    <property type="entry name" value="SBP_5_dom"/>
</dbReference>
<name>A0A0X3VAG3_9ACTN</name>
<dbReference type="AlphaFoldDB" id="A0A0X3VAG3"/>
<dbReference type="EMBL" id="LLZH01000011">
    <property type="protein sequence ID" value="KUL41688.1"/>
    <property type="molecule type" value="Genomic_DNA"/>
</dbReference>
<dbReference type="Gene3D" id="3.90.76.10">
    <property type="entry name" value="Dipeptide-binding Protein, Domain 1"/>
    <property type="match status" value="1"/>
</dbReference>
<dbReference type="Gene3D" id="3.10.105.10">
    <property type="entry name" value="Dipeptide-binding Protein, Domain 3"/>
    <property type="match status" value="1"/>
</dbReference>
<dbReference type="PANTHER" id="PTHR30290">
    <property type="entry name" value="PERIPLASMIC BINDING COMPONENT OF ABC TRANSPORTER"/>
    <property type="match status" value="1"/>
</dbReference>